<protein>
    <recommendedName>
        <fullName evidence="3">F-box domain-containing protein</fullName>
    </recommendedName>
</protein>
<evidence type="ECO:0000313" key="2">
    <source>
        <dbReference type="Proteomes" id="UP001152747"/>
    </source>
</evidence>
<keyword evidence="2" id="KW-1185">Reference proteome</keyword>
<name>A0A9P1I7W3_9PELO</name>
<dbReference type="EMBL" id="CANHGI010000001">
    <property type="protein sequence ID" value="CAI5439904.1"/>
    <property type="molecule type" value="Genomic_DNA"/>
</dbReference>
<dbReference type="AlphaFoldDB" id="A0A9P1I7W3"/>
<organism evidence="1 2">
    <name type="scientific">Caenorhabditis angaria</name>
    <dbReference type="NCBI Taxonomy" id="860376"/>
    <lineage>
        <taxon>Eukaryota</taxon>
        <taxon>Metazoa</taxon>
        <taxon>Ecdysozoa</taxon>
        <taxon>Nematoda</taxon>
        <taxon>Chromadorea</taxon>
        <taxon>Rhabditida</taxon>
        <taxon>Rhabditina</taxon>
        <taxon>Rhabditomorpha</taxon>
        <taxon>Rhabditoidea</taxon>
        <taxon>Rhabditidae</taxon>
        <taxon>Peloderinae</taxon>
        <taxon>Caenorhabditis</taxon>
    </lineage>
</organism>
<evidence type="ECO:0008006" key="3">
    <source>
        <dbReference type="Google" id="ProtNLM"/>
    </source>
</evidence>
<sequence length="314" mass="37267">MEPETKKIKFDDESVAIGWFDLPYEMRRIVIDYMSMRTKFRFARCSKDCYEEVQLSRNVLELIELSEIGRPKIGVCFEINDYSDNEYCFVICDRSKRSTYSKMPLRAFREDLHRFETNTEEEFDEYFAQMLRGLMKLAKNSLDRLWIFMSDFPYDKMKMENIRKLSEIILGGNIKNLQIDPISSGFIEFEQLCAVSHFIDIPKLTFDQLLQMKTKIIKIGSEDFEEDPIDIAPLMNRIFDGELDENVELISFRPEPNLENVRGIFAQRLSCWNYPSFELLVERFDKVVAFEYDVDETFSIVPNYSPDLRQWTPL</sequence>
<accession>A0A9P1I7W3</accession>
<proteinExistence type="predicted"/>
<gene>
    <name evidence="1" type="ORF">CAMP_LOCUS2541</name>
</gene>
<dbReference type="Proteomes" id="UP001152747">
    <property type="component" value="Unassembled WGS sequence"/>
</dbReference>
<comment type="caution">
    <text evidence="1">The sequence shown here is derived from an EMBL/GenBank/DDBJ whole genome shotgun (WGS) entry which is preliminary data.</text>
</comment>
<reference evidence="1" key="1">
    <citation type="submission" date="2022-11" db="EMBL/GenBank/DDBJ databases">
        <authorList>
            <person name="Kikuchi T."/>
        </authorList>
    </citation>
    <scope>NUCLEOTIDE SEQUENCE</scope>
    <source>
        <strain evidence="1">PS1010</strain>
    </source>
</reference>
<evidence type="ECO:0000313" key="1">
    <source>
        <dbReference type="EMBL" id="CAI5439904.1"/>
    </source>
</evidence>